<reference evidence="2" key="2">
    <citation type="journal article" date="2024" name="Antonie Van Leeuwenhoek">
        <title>Roseihalotalea indica gen. nov., sp. nov., a halophilic Bacteroidetes from mesopelagic Southwest Indian Ocean with higher carbohydrate metabolic potential.</title>
        <authorList>
            <person name="Chen B."/>
            <person name="Zhang M."/>
            <person name="Lin D."/>
            <person name="Ye J."/>
            <person name="Tang K."/>
        </authorList>
    </citation>
    <scope>NUCLEOTIDE SEQUENCE</scope>
    <source>
        <strain evidence="2">TK19036</strain>
    </source>
</reference>
<dbReference type="EMBL" id="CP120682">
    <property type="protein sequence ID" value="WKN38661.1"/>
    <property type="molecule type" value="Genomic_DNA"/>
</dbReference>
<gene>
    <name evidence="2" type="ORF">K4G66_08095</name>
</gene>
<dbReference type="GO" id="GO:0050660">
    <property type="term" value="F:flavin adenine dinucleotide binding"/>
    <property type="evidence" value="ECO:0007669"/>
    <property type="project" value="TreeGrafter"/>
</dbReference>
<sequence length="354" mass="39130">MKTTTNDIIVIGGGQSALAVGYYLRKTALDYRILDQQPQPGGSWPNYWQSLRLFSPAQYSSLPGVLMPGGADYYPSRDDTIRYLQNYEKRYQLPIERPVTIKQVRKEGETFILSTSQGDYRSRAVISATGSFQHPYVPSIPGQENFQGTMIHSAQYHSSEPFQKQKVLIVGEGNSGAQILAEVSQVAQTLWTTLKEPQFLPEEVTGRTLFDYASAAYEARKKGKSYMPPSLGNIVMVPSVKEARKRGVYQATRPFERFTKTGVRWPDGREESLDAVIFCTGFRPGLDHLAPLGVIEPDGKVATQGTKAQKVEGLWLVGYGSWTGFASATLIGVGRSAKMTVEQVNAFLPQPATS</sequence>
<evidence type="ECO:0000313" key="2">
    <source>
        <dbReference type="EMBL" id="WKN38661.1"/>
    </source>
</evidence>
<keyword evidence="1" id="KW-0560">Oxidoreductase</keyword>
<protein>
    <submittedName>
        <fullName evidence="2">ArsO family NAD(P)H-dependent flavin-containing monooxygenase</fullName>
    </submittedName>
</protein>
<keyword evidence="2" id="KW-0503">Monooxygenase</keyword>
<dbReference type="InterPro" id="IPR050982">
    <property type="entry name" value="Auxin_biosynth/cation_transpt"/>
</dbReference>
<reference evidence="2" key="1">
    <citation type="journal article" date="2023" name="Comput. Struct. Biotechnol. J.">
        <title>Discovery of a novel marine Bacteroidetes with a rich repertoire of carbohydrate-active enzymes.</title>
        <authorList>
            <person name="Chen B."/>
            <person name="Liu G."/>
            <person name="Chen Q."/>
            <person name="Wang H."/>
            <person name="Liu L."/>
            <person name="Tang K."/>
        </authorList>
    </citation>
    <scope>NUCLEOTIDE SEQUENCE</scope>
    <source>
        <strain evidence="2">TK19036</strain>
    </source>
</reference>
<dbReference type="NCBIfam" id="NF040505">
    <property type="entry name" value="ArsO_flavin_mono"/>
    <property type="match status" value="1"/>
</dbReference>
<organism evidence="2">
    <name type="scientific">Roseihalotalea indica</name>
    <dbReference type="NCBI Taxonomy" id="2867963"/>
    <lineage>
        <taxon>Bacteria</taxon>
        <taxon>Pseudomonadati</taxon>
        <taxon>Bacteroidota</taxon>
        <taxon>Cytophagia</taxon>
        <taxon>Cytophagales</taxon>
        <taxon>Catalimonadaceae</taxon>
        <taxon>Roseihalotalea</taxon>
    </lineage>
</organism>
<dbReference type="PANTHER" id="PTHR43539:SF78">
    <property type="entry name" value="FLAVIN-CONTAINING MONOOXYGENASE"/>
    <property type="match status" value="1"/>
</dbReference>
<dbReference type="Gene3D" id="3.50.50.60">
    <property type="entry name" value="FAD/NAD(P)-binding domain"/>
    <property type="match status" value="1"/>
</dbReference>
<accession>A0AA49GRJ6</accession>
<evidence type="ECO:0000256" key="1">
    <source>
        <dbReference type="ARBA" id="ARBA00023002"/>
    </source>
</evidence>
<dbReference type="PRINTS" id="PR00469">
    <property type="entry name" value="PNDRDTASEII"/>
</dbReference>
<proteinExistence type="predicted"/>
<dbReference type="InterPro" id="IPR036188">
    <property type="entry name" value="FAD/NAD-bd_sf"/>
</dbReference>
<dbReference type="GO" id="GO:0004497">
    <property type="term" value="F:monooxygenase activity"/>
    <property type="evidence" value="ECO:0007669"/>
    <property type="project" value="UniProtKB-KW"/>
</dbReference>
<name>A0AA49GRJ6_9BACT</name>
<dbReference type="AlphaFoldDB" id="A0AA49GRJ6"/>
<dbReference type="PRINTS" id="PR00368">
    <property type="entry name" value="FADPNR"/>
</dbReference>
<dbReference type="PANTHER" id="PTHR43539">
    <property type="entry name" value="FLAVIN-BINDING MONOOXYGENASE-LIKE PROTEIN (AFU_ORTHOLOGUE AFUA_4G09220)"/>
    <property type="match status" value="1"/>
</dbReference>
<dbReference type="SUPFAM" id="SSF51905">
    <property type="entry name" value="FAD/NAD(P)-binding domain"/>
    <property type="match status" value="2"/>
</dbReference>
<dbReference type="Pfam" id="PF13738">
    <property type="entry name" value="Pyr_redox_3"/>
    <property type="match status" value="1"/>
</dbReference>